<evidence type="ECO:0000256" key="1">
    <source>
        <dbReference type="ARBA" id="ARBA00022603"/>
    </source>
</evidence>
<keyword evidence="1 4" id="KW-0489">Methyltransferase</keyword>
<accession>A0ABU8XPC0</accession>
<dbReference type="PANTHER" id="PTHR43191:SF2">
    <property type="entry name" value="RRNA METHYLTRANSFERASE 3, MITOCHONDRIAL"/>
    <property type="match status" value="1"/>
</dbReference>
<proteinExistence type="predicted"/>
<sequence length="188" mass="20469">MSEPSMRGYFAIGAEGISKPMNLGNLVRSAHAFGASFVFLVDADYSVRKARSDTSQAEFQLPVYDYPSVEALQLPRGCRLVGCELVDEAVDLPSFRHPLNAAYVFGPERSSLSPAMLARCHHVVKIPTRFCINLAVAGAIVMYDRLVSLGRFAPRPVHAGGPIEPLPAHVHGPIKRFGRRPPEDLASS</sequence>
<dbReference type="InterPro" id="IPR051259">
    <property type="entry name" value="rRNA_Methyltransferase"/>
</dbReference>
<gene>
    <name evidence="4" type="ORF">U1T56_01810</name>
</gene>
<dbReference type="PANTHER" id="PTHR43191">
    <property type="entry name" value="RRNA METHYLTRANSFERASE 3"/>
    <property type="match status" value="1"/>
</dbReference>
<keyword evidence="5" id="KW-1185">Reference proteome</keyword>
<organism evidence="4 5">
    <name type="scientific">Benzoatithermus flavus</name>
    <dbReference type="NCBI Taxonomy" id="3108223"/>
    <lineage>
        <taxon>Bacteria</taxon>
        <taxon>Pseudomonadati</taxon>
        <taxon>Pseudomonadota</taxon>
        <taxon>Alphaproteobacteria</taxon>
        <taxon>Geminicoccales</taxon>
        <taxon>Geminicoccaceae</taxon>
        <taxon>Benzoatithermus</taxon>
    </lineage>
</organism>
<reference evidence="4 5" key="1">
    <citation type="submission" date="2024-01" db="EMBL/GenBank/DDBJ databases">
        <title>Multi-omics insights into the function and evolution of sodium benzoate biodegradation pathways in Benzoatithermus flavus gen. nov., sp. nov. from hot spring.</title>
        <authorList>
            <person name="Hu C.-J."/>
            <person name="Li W.-J."/>
        </authorList>
    </citation>
    <scope>NUCLEOTIDE SEQUENCE [LARGE SCALE GENOMIC DNA]</scope>
    <source>
        <strain evidence="4 5">SYSU G07066</strain>
    </source>
</reference>
<evidence type="ECO:0000259" key="3">
    <source>
        <dbReference type="Pfam" id="PF00588"/>
    </source>
</evidence>
<dbReference type="InterPro" id="IPR029026">
    <property type="entry name" value="tRNA_m1G_MTases_N"/>
</dbReference>
<dbReference type="CDD" id="cd18098">
    <property type="entry name" value="SpoU-like"/>
    <property type="match status" value="1"/>
</dbReference>
<evidence type="ECO:0000313" key="5">
    <source>
        <dbReference type="Proteomes" id="UP001375743"/>
    </source>
</evidence>
<dbReference type="GO" id="GO:0008168">
    <property type="term" value="F:methyltransferase activity"/>
    <property type="evidence" value="ECO:0007669"/>
    <property type="project" value="UniProtKB-KW"/>
</dbReference>
<dbReference type="Proteomes" id="UP001375743">
    <property type="component" value="Unassembled WGS sequence"/>
</dbReference>
<name>A0ABU8XPC0_9PROT</name>
<evidence type="ECO:0000256" key="2">
    <source>
        <dbReference type="ARBA" id="ARBA00022679"/>
    </source>
</evidence>
<dbReference type="Pfam" id="PF00588">
    <property type="entry name" value="SpoU_methylase"/>
    <property type="match status" value="1"/>
</dbReference>
<dbReference type="InterPro" id="IPR001537">
    <property type="entry name" value="SpoU_MeTrfase"/>
</dbReference>
<protein>
    <submittedName>
        <fullName evidence="4">RNA methyltransferase</fullName>
    </submittedName>
</protein>
<dbReference type="SUPFAM" id="SSF75217">
    <property type="entry name" value="alpha/beta knot"/>
    <property type="match status" value="1"/>
</dbReference>
<dbReference type="EMBL" id="JBBLZC010000001">
    <property type="protein sequence ID" value="MEK0081872.1"/>
    <property type="molecule type" value="Genomic_DNA"/>
</dbReference>
<evidence type="ECO:0000313" key="4">
    <source>
        <dbReference type="EMBL" id="MEK0081872.1"/>
    </source>
</evidence>
<comment type="caution">
    <text evidence="4">The sequence shown here is derived from an EMBL/GenBank/DDBJ whole genome shotgun (WGS) entry which is preliminary data.</text>
</comment>
<feature type="domain" description="tRNA/rRNA methyltransferase SpoU type" evidence="3">
    <location>
        <begin position="12"/>
        <end position="143"/>
    </location>
</feature>
<dbReference type="InterPro" id="IPR029028">
    <property type="entry name" value="Alpha/beta_knot_MTases"/>
</dbReference>
<dbReference type="GO" id="GO:0032259">
    <property type="term" value="P:methylation"/>
    <property type="evidence" value="ECO:0007669"/>
    <property type="project" value="UniProtKB-KW"/>
</dbReference>
<dbReference type="Gene3D" id="3.40.1280.10">
    <property type="match status" value="1"/>
</dbReference>
<keyword evidence="2" id="KW-0808">Transferase</keyword>